<proteinExistence type="predicted"/>
<name>A0A8S5MHZ1_9CAUD</name>
<evidence type="ECO:0000256" key="1">
    <source>
        <dbReference type="SAM" id="Coils"/>
    </source>
</evidence>
<protein>
    <submittedName>
        <fullName evidence="2">Uncharacterized protein</fullName>
    </submittedName>
</protein>
<keyword evidence="1" id="KW-0175">Coiled coil</keyword>
<reference evidence="2" key="1">
    <citation type="journal article" date="2021" name="Proc. Natl. Acad. Sci. U.S.A.">
        <title>A Catalog of Tens of Thousands of Viruses from Human Metagenomes Reveals Hidden Associations with Chronic Diseases.</title>
        <authorList>
            <person name="Tisza M.J."/>
            <person name="Buck C.B."/>
        </authorList>
    </citation>
    <scope>NUCLEOTIDE SEQUENCE</scope>
    <source>
        <strain evidence="2">CtAvK3</strain>
    </source>
</reference>
<dbReference type="EMBL" id="BK014910">
    <property type="protein sequence ID" value="DAD81973.1"/>
    <property type="molecule type" value="Genomic_DNA"/>
</dbReference>
<feature type="coiled-coil region" evidence="1">
    <location>
        <begin position="31"/>
        <end position="65"/>
    </location>
</feature>
<organism evidence="2">
    <name type="scientific">Siphoviridae sp. ctAvK3</name>
    <dbReference type="NCBI Taxonomy" id="2826184"/>
    <lineage>
        <taxon>Viruses</taxon>
        <taxon>Duplodnaviria</taxon>
        <taxon>Heunggongvirae</taxon>
        <taxon>Uroviricota</taxon>
        <taxon>Caudoviricetes</taxon>
    </lineage>
</organism>
<sequence>MSFNYRSEKLVDELRMYAEQYEDGITLGRAIEGTEDLMHEAADLIESLQESIQELADVTETMQRALR</sequence>
<evidence type="ECO:0000313" key="2">
    <source>
        <dbReference type="EMBL" id="DAD81973.1"/>
    </source>
</evidence>
<accession>A0A8S5MHZ1</accession>